<keyword evidence="3" id="KW-1185">Reference proteome</keyword>
<evidence type="ECO:0000313" key="2">
    <source>
        <dbReference type="EMBL" id="CAB4035633.1"/>
    </source>
</evidence>
<protein>
    <submittedName>
        <fullName evidence="2">Uncharacterized protein</fullName>
    </submittedName>
</protein>
<dbReference type="Proteomes" id="UP001152795">
    <property type="component" value="Unassembled WGS sequence"/>
</dbReference>
<proteinExistence type="predicted"/>
<gene>
    <name evidence="2" type="ORF">PACLA_8A006733</name>
</gene>
<organism evidence="2 3">
    <name type="scientific">Paramuricea clavata</name>
    <name type="common">Red gorgonian</name>
    <name type="synonym">Violescent sea-whip</name>
    <dbReference type="NCBI Taxonomy" id="317549"/>
    <lineage>
        <taxon>Eukaryota</taxon>
        <taxon>Metazoa</taxon>
        <taxon>Cnidaria</taxon>
        <taxon>Anthozoa</taxon>
        <taxon>Octocorallia</taxon>
        <taxon>Malacalcyonacea</taxon>
        <taxon>Plexauridae</taxon>
        <taxon>Paramuricea</taxon>
    </lineage>
</organism>
<feature type="compositionally biased region" description="Polar residues" evidence="1">
    <location>
        <begin position="29"/>
        <end position="43"/>
    </location>
</feature>
<evidence type="ECO:0000256" key="1">
    <source>
        <dbReference type="SAM" id="MobiDB-lite"/>
    </source>
</evidence>
<dbReference type="AlphaFoldDB" id="A0A7D9JSI6"/>
<feature type="compositionally biased region" description="Basic and acidic residues" evidence="1">
    <location>
        <begin position="1"/>
        <end position="26"/>
    </location>
</feature>
<feature type="region of interest" description="Disordered" evidence="1">
    <location>
        <begin position="1"/>
        <end position="97"/>
    </location>
</feature>
<sequence>MDESSKENEKNLMLFHDKTDENRPEENEQNVSETNLASKQHGSISEIDKVTDKTVPSNTVDSETPENTEPGTELGPVRRSTRQKTQFTDRESVENEEIYRQQRTLGGHQGRITALVNQLSTCLTKGRGPHEIVDILESLEKAWQGYNNAYGKYLSKNLAE</sequence>
<reference evidence="2" key="1">
    <citation type="submission" date="2020-04" db="EMBL/GenBank/DDBJ databases">
        <authorList>
            <person name="Alioto T."/>
            <person name="Alioto T."/>
            <person name="Gomez Garrido J."/>
        </authorList>
    </citation>
    <scope>NUCLEOTIDE SEQUENCE</scope>
    <source>
        <strain evidence="2">A484AB</strain>
    </source>
</reference>
<feature type="compositionally biased region" description="Basic and acidic residues" evidence="1">
    <location>
        <begin position="87"/>
        <end position="97"/>
    </location>
</feature>
<comment type="caution">
    <text evidence="2">The sequence shown here is derived from an EMBL/GenBank/DDBJ whole genome shotgun (WGS) entry which is preliminary data.</text>
</comment>
<accession>A0A7D9JSI6</accession>
<feature type="compositionally biased region" description="Polar residues" evidence="1">
    <location>
        <begin position="54"/>
        <end position="70"/>
    </location>
</feature>
<dbReference type="EMBL" id="CACRXK020021231">
    <property type="protein sequence ID" value="CAB4035633.1"/>
    <property type="molecule type" value="Genomic_DNA"/>
</dbReference>
<evidence type="ECO:0000313" key="3">
    <source>
        <dbReference type="Proteomes" id="UP001152795"/>
    </source>
</evidence>
<name>A0A7D9JSI6_PARCT</name>